<dbReference type="EMBL" id="CAJPWZ010000750">
    <property type="protein sequence ID" value="CAG2200523.1"/>
    <property type="molecule type" value="Genomic_DNA"/>
</dbReference>
<evidence type="ECO:0000313" key="3">
    <source>
        <dbReference type="Proteomes" id="UP000683360"/>
    </source>
</evidence>
<evidence type="ECO:0000256" key="1">
    <source>
        <dbReference type="SAM" id="MobiDB-lite"/>
    </source>
</evidence>
<proteinExistence type="predicted"/>
<accession>A0A8S3QUT7</accession>
<name>A0A8S3QUT7_MYTED</name>
<organism evidence="2 3">
    <name type="scientific">Mytilus edulis</name>
    <name type="common">Blue mussel</name>
    <dbReference type="NCBI Taxonomy" id="6550"/>
    <lineage>
        <taxon>Eukaryota</taxon>
        <taxon>Metazoa</taxon>
        <taxon>Spiralia</taxon>
        <taxon>Lophotrochozoa</taxon>
        <taxon>Mollusca</taxon>
        <taxon>Bivalvia</taxon>
        <taxon>Autobranchia</taxon>
        <taxon>Pteriomorphia</taxon>
        <taxon>Mytilida</taxon>
        <taxon>Mytiloidea</taxon>
        <taxon>Mytilidae</taxon>
        <taxon>Mytilinae</taxon>
        <taxon>Mytilus</taxon>
    </lineage>
</organism>
<feature type="region of interest" description="Disordered" evidence="1">
    <location>
        <begin position="1"/>
        <end position="20"/>
    </location>
</feature>
<sequence>MIGRPQKRSSDYPIQPETFNTTDNPLELVSGLLEATKNGTKPYDDILNDLLKYYQDPVKVVIVQAIENLTKEMEVKLMSDDSTFYMTEMATTAFATALSDNKLVNNFAGISGSNALTNLATSLKNASETALLTNGLFDSSDLHLDSTSTAIMTLVSAVVGSTLTSNFPGKSLPLISATTADARKQVDFFVKMYGDDAYSKMEDSELSPEERTGLYLLRARISQAEFEEKQILASLTDTSIDTALQVMNDQGLNMICKGCKTIFNTKHVNLYIIKARIQESSFSEVPNGILQNSTIPMRLGDMNDITSLGIADFPQNVYIAGSSDTALVTSNVHKLFLKDKNYETFIPANFMVAINQTTRALQFSQNIPVYTEGDASNLFYHSFFYRDNGDYVCVSVLPVQGVPDCYVI</sequence>
<keyword evidence="3" id="KW-1185">Reference proteome</keyword>
<comment type="caution">
    <text evidence="2">The sequence shown here is derived from an EMBL/GenBank/DDBJ whole genome shotgun (WGS) entry which is preliminary data.</text>
</comment>
<reference evidence="2" key="1">
    <citation type="submission" date="2021-03" db="EMBL/GenBank/DDBJ databases">
        <authorList>
            <person name="Bekaert M."/>
        </authorList>
    </citation>
    <scope>NUCLEOTIDE SEQUENCE</scope>
</reference>
<dbReference type="Proteomes" id="UP000683360">
    <property type="component" value="Unassembled WGS sequence"/>
</dbReference>
<evidence type="ECO:0000313" key="2">
    <source>
        <dbReference type="EMBL" id="CAG2200523.1"/>
    </source>
</evidence>
<gene>
    <name evidence="2" type="ORF">MEDL_15119</name>
</gene>
<dbReference type="OrthoDB" id="10397132at2759"/>
<protein>
    <submittedName>
        <fullName evidence="2">Uncharacterized protein</fullName>
    </submittedName>
</protein>
<dbReference type="AlphaFoldDB" id="A0A8S3QUT7"/>